<dbReference type="EMBL" id="BARS01033500">
    <property type="protein sequence ID" value="GAG26403.1"/>
    <property type="molecule type" value="Genomic_DNA"/>
</dbReference>
<accession>X0WPG2</accession>
<organism evidence="1">
    <name type="scientific">marine sediment metagenome</name>
    <dbReference type="NCBI Taxonomy" id="412755"/>
    <lineage>
        <taxon>unclassified sequences</taxon>
        <taxon>metagenomes</taxon>
        <taxon>ecological metagenomes</taxon>
    </lineage>
</organism>
<gene>
    <name evidence="1" type="ORF">S01H1_51867</name>
</gene>
<dbReference type="AlphaFoldDB" id="X0WPG2"/>
<reference evidence="1" key="1">
    <citation type="journal article" date="2014" name="Front. Microbiol.">
        <title>High frequency of phylogenetically diverse reductive dehalogenase-homologous genes in deep subseafloor sedimentary metagenomes.</title>
        <authorList>
            <person name="Kawai M."/>
            <person name="Futagami T."/>
            <person name="Toyoda A."/>
            <person name="Takaki Y."/>
            <person name="Nishi S."/>
            <person name="Hori S."/>
            <person name="Arai W."/>
            <person name="Tsubouchi T."/>
            <person name="Morono Y."/>
            <person name="Uchiyama I."/>
            <person name="Ito T."/>
            <person name="Fujiyama A."/>
            <person name="Inagaki F."/>
            <person name="Takami H."/>
        </authorList>
    </citation>
    <scope>NUCLEOTIDE SEQUENCE</scope>
    <source>
        <strain evidence="1">Expedition CK06-06</strain>
    </source>
</reference>
<evidence type="ECO:0000313" key="1">
    <source>
        <dbReference type="EMBL" id="GAG26403.1"/>
    </source>
</evidence>
<protein>
    <recommendedName>
        <fullName evidence="2">DUF4815 domain-containing protein</fullName>
    </recommendedName>
</protein>
<evidence type="ECO:0008006" key="2">
    <source>
        <dbReference type="Google" id="ProtNLM"/>
    </source>
</evidence>
<sequence>VIKPTPSSNARRFTDLIERIDAATTTGQEVADLIPKFTAVKRSSFSYDIIGSNLTYKNVSKEFTDKDTVPNGYITPSAVKGLLDQNGQENDCIMMDADTMTMAYDDVGNGIYGRLVYTDLLGILPSDIVTFVDGSPTVLGASTITFDNLEVGDVIKHPDDTDSNYYEITEITVFATTSTLTLAQLYSGTFSSVAGNLVPGRRWRLNFFFNQDDDSLVPNAASNPTVDTLTNIMFFYREVVDLNSMPNIDRLFDAMILYG</sequence>
<feature type="non-terminal residue" evidence="1">
    <location>
        <position position="259"/>
    </location>
</feature>
<proteinExistence type="predicted"/>
<comment type="caution">
    <text evidence="1">The sequence shown here is derived from an EMBL/GenBank/DDBJ whole genome shotgun (WGS) entry which is preliminary data.</text>
</comment>
<feature type="non-terminal residue" evidence="1">
    <location>
        <position position="1"/>
    </location>
</feature>
<name>X0WPG2_9ZZZZ</name>